<dbReference type="InterPro" id="IPR027095">
    <property type="entry name" value="Golgin-45"/>
</dbReference>
<evidence type="ECO:0008006" key="3">
    <source>
        <dbReference type="Google" id="ProtNLM"/>
    </source>
</evidence>
<feature type="coiled-coil region" evidence="1">
    <location>
        <begin position="148"/>
        <end position="175"/>
    </location>
</feature>
<reference evidence="2" key="1">
    <citation type="journal article" date="2015" name="Insect Biochem. Mol. Biol.">
        <title>An insight into the sialome of the horse fly, Tabanus bromius.</title>
        <authorList>
            <person name="Ribeiro J.M."/>
            <person name="Kazimirova M."/>
            <person name="Takac P."/>
            <person name="Andersen J.F."/>
            <person name="Francischetti I.M."/>
        </authorList>
    </citation>
    <scope>NUCLEOTIDE SEQUENCE</scope>
</reference>
<dbReference type="GO" id="GO:0043001">
    <property type="term" value="P:Golgi to plasma membrane protein transport"/>
    <property type="evidence" value="ECO:0007669"/>
    <property type="project" value="InterPro"/>
</dbReference>
<keyword evidence="1" id="KW-0175">Coiled coil</keyword>
<feature type="non-terminal residue" evidence="2">
    <location>
        <position position="1"/>
    </location>
</feature>
<dbReference type="AlphaFoldDB" id="A0A0K8TMC5"/>
<dbReference type="EMBL" id="GDAI01002086">
    <property type="protein sequence ID" value="JAI15517.1"/>
    <property type="molecule type" value="mRNA"/>
</dbReference>
<sequence>ARTSGDGMEQEAILSNEDKYENLTVKTNCRNPAFPIKNTNQNVPGKDTIYRPEEYISPPLPAVIPKGKIYYLVPKLQPRKPPVKTKIREPRFIPLEPYKAAVNPLVPLKKHARKIKVNKNNLDINVLVSQMAELKTSQADTTGKKCEKSEIEVQREMFEKELNSMKEEKAYLQSQLKFQAQVNAELKNLLVAAVGEDIQTKVNVLTEDKLQLARALLDSANNLSTHTEQIEYLAGQCEVWRSKFLASSVMIEELARWKADLTHKNKLLTESSKKMLQLVTQIREMEIDILKNLKFLSKLKTLTLPSSNVTDLTSECLNISQNLVLHSGIGMPESINLDQLGTLTQAELL</sequence>
<dbReference type="PANTHER" id="PTHR13066">
    <property type="entry name" value="BASIC LEUCINE ZIPPER NUCLEAR FACTOR 1 BLZF1 PROTEIN"/>
    <property type="match status" value="1"/>
</dbReference>
<dbReference type="GO" id="GO:0000139">
    <property type="term" value="C:Golgi membrane"/>
    <property type="evidence" value="ECO:0007669"/>
    <property type="project" value="TreeGrafter"/>
</dbReference>
<organism evidence="2">
    <name type="scientific">Tabanus bromius</name>
    <name type="common">Band-eyed brown horse fly</name>
    <dbReference type="NCBI Taxonomy" id="304241"/>
    <lineage>
        <taxon>Eukaryota</taxon>
        <taxon>Metazoa</taxon>
        <taxon>Ecdysozoa</taxon>
        <taxon>Arthropoda</taxon>
        <taxon>Hexapoda</taxon>
        <taxon>Insecta</taxon>
        <taxon>Pterygota</taxon>
        <taxon>Neoptera</taxon>
        <taxon>Endopterygota</taxon>
        <taxon>Diptera</taxon>
        <taxon>Brachycera</taxon>
        <taxon>Tabanomorpha</taxon>
        <taxon>Tabanoidea</taxon>
        <taxon>Tabanidae</taxon>
        <taxon>Tabanus</taxon>
    </lineage>
</organism>
<protein>
    <recommendedName>
        <fullName evidence="3">Golgin-45-like protein</fullName>
    </recommendedName>
</protein>
<dbReference type="GO" id="GO:0007030">
    <property type="term" value="P:Golgi organization"/>
    <property type="evidence" value="ECO:0007669"/>
    <property type="project" value="InterPro"/>
</dbReference>
<proteinExistence type="evidence at transcript level"/>
<evidence type="ECO:0000313" key="2">
    <source>
        <dbReference type="EMBL" id="JAI15517.1"/>
    </source>
</evidence>
<dbReference type="PANTHER" id="PTHR13066:SF2">
    <property type="entry name" value="GOLGIN-45"/>
    <property type="match status" value="1"/>
</dbReference>
<feature type="non-terminal residue" evidence="2">
    <location>
        <position position="349"/>
    </location>
</feature>
<name>A0A0K8TMC5_TABBR</name>
<evidence type="ECO:0000256" key="1">
    <source>
        <dbReference type="SAM" id="Coils"/>
    </source>
</evidence>
<accession>A0A0K8TMC5</accession>